<proteinExistence type="predicted"/>
<evidence type="ECO:0000313" key="2">
    <source>
        <dbReference type="Proteomes" id="UP000485058"/>
    </source>
</evidence>
<organism evidence="1 2">
    <name type="scientific">Haematococcus lacustris</name>
    <name type="common">Green alga</name>
    <name type="synonym">Haematococcus pluvialis</name>
    <dbReference type="NCBI Taxonomy" id="44745"/>
    <lineage>
        <taxon>Eukaryota</taxon>
        <taxon>Viridiplantae</taxon>
        <taxon>Chlorophyta</taxon>
        <taxon>core chlorophytes</taxon>
        <taxon>Chlorophyceae</taxon>
        <taxon>CS clade</taxon>
        <taxon>Chlamydomonadales</taxon>
        <taxon>Haematococcaceae</taxon>
        <taxon>Haematococcus</taxon>
    </lineage>
</organism>
<keyword evidence="2" id="KW-1185">Reference proteome</keyword>
<comment type="caution">
    <text evidence="1">The sequence shown here is derived from an EMBL/GenBank/DDBJ whole genome shotgun (WGS) entry which is preliminary data.</text>
</comment>
<sequence length="72" mass="7540">MSMVGSLQYTAIASRGSYEHTSTLGQQIDLNNSTADLHASTPSRAPIDRLVTALPSGCKESLVQGCRGGGQF</sequence>
<accession>A0A6A0AE87</accession>
<name>A0A6A0AE87_HAELA</name>
<protein>
    <submittedName>
        <fullName evidence="1">Uncharacterized protein</fullName>
    </submittedName>
</protein>
<dbReference type="EMBL" id="BLLF01005446">
    <property type="protein sequence ID" value="GFH31209.1"/>
    <property type="molecule type" value="Genomic_DNA"/>
</dbReference>
<gene>
    <name evidence="1" type="ORF">HaLaN_30199</name>
</gene>
<dbReference type="Proteomes" id="UP000485058">
    <property type="component" value="Unassembled WGS sequence"/>
</dbReference>
<dbReference type="AlphaFoldDB" id="A0A6A0AE87"/>
<evidence type="ECO:0000313" key="1">
    <source>
        <dbReference type="EMBL" id="GFH31209.1"/>
    </source>
</evidence>
<reference evidence="1 2" key="1">
    <citation type="submission" date="2020-02" db="EMBL/GenBank/DDBJ databases">
        <title>Draft genome sequence of Haematococcus lacustris strain NIES-144.</title>
        <authorList>
            <person name="Morimoto D."/>
            <person name="Nakagawa S."/>
            <person name="Yoshida T."/>
            <person name="Sawayama S."/>
        </authorList>
    </citation>
    <scope>NUCLEOTIDE SEQUENCE [LARGE SCALE GENOMIC DNA]</scope>
    <source>
        <strain evidence="1 2">NIES-144</strain>
    </source>
</reference>